<sequence length="157" mass="18288">MKTASVNELKQELLNIPQKDLAELCLRLAKFKKENKELLTFLLFEAHDVQSYINSVKALMDEEFTEVHKTNLYYVKKNLRRILRTVSKHIKYTGSKQAEAELLIHFCKLIKQSGITLGKSTALYNMYTQQLKKINAAIATMHEDLQYDLMKEVEHLV</sequence>
<dbReference type="EMBL" id="CP042435">
    <property type="protein sequence ID" value="QEC67780.1"/>
    <property type="molecule type" value="Genomic_DNA"/>
</dbReference>
<gene>
    <name evidence="1" type="ORF">FRZ67_10910</name>
</gene>
<name>A0A5B8V8B9_9BACT</name>
<evidence type="ECO:0000313" key="2">
    <source>
        <dbReference type="Proteomes" id="UP000321533"/>
    </source>
</evidence>
<protein>
    <submittedName>
        <fullName evidence="1">Uncharacterized protein</fullName>
    </submittedName>
</protein>
<dbReference type="AlphaFoldDB" id="A0A5B8V8B9"/>
<evidence type="ECO:0000313" key="1">
    <source>
        <dbReference type="EMBL" id="QEC67780.1"/>
    </source>
</evidence>
<dbReference type="RefSeq" id="WP_147189587.1">
    <property type="nucleotide sequence ID" value="NZ_CP042435.1"/>
</dbReference>
<proteinExistence type="predicted"/>
<organism evidence="1 2">
    <name type="scientific">Panacibacter ginsenosidivorans</name>
    <dbReference type="NCBI Taxonomy" id="1813871"/>
    <lineage>
        <taxon>Bacteria</taxon>
        <taxon>Pseudomonadati</taxon>
        <taxon>Bacteroidota</taxon>
        <taxon>Chitinophagia</taxon>
        <taxon>Chitinophagales</taxon>
        <taxon>Chitinophagaceae</taxon>
        <taxon>Panacibacter</taxon>
    </lineage>
</organism>
<keyword evidence="2" id="KW-1185">Reference proteome</keyword>
<accession>A0A5B8V8B9</accession>
<dbReference type="OrthoDB" id="978748at2"/>
<dbReference type="Proteomes" id="UP000321533">
    <property type="component" value="Chromosome"/>
</dbReference>
<dbReference type="KEGG" id="pgin:FRZ67_10910"/>
<reference evidence="1 2" key="1">
    <citation type="journal article" date="2016" name="Int. J. Syst. Evol. Microbiol.">
        <title>Panacibacter ginsenosidivorans gen. nov., sp. nov., with ginsenoside converting activity isolated from soil of a ginseng field.</title>
        <authorList>
            <person name="Siddiqi M.Z."/>
            <person name="Muhammad Shafi S."/>
            <person name="Choi K.D."/>
            <person name="Im W.T."/>
        </authorList>
    </citation>
    <scope>NUCLEOTIDE SEQUENCE [LARGE SCALE GENOMIC DNA]</scope>
    <source>
        <strain evidence="1 2">Gsoil1550</strain>
    </source>
</reference>